<evidence type="ECO:0000259" key="5">
    <source>
        <dbReference type="PROSITE" id="PS50122"/>
    </source>
</evidence>
<dbReference type="GO" id="GO:0006935">
    <property type="term" value="P:chemotaxis"/>
    <property type="evidence" value="ECO:0007669"/>
    <property type="project" value="UniProtKB-UniRule"/>
</dbReference>
<dbReference type="AlphaFoldDB" id="A0A9X2T444"/>
<dbReference type="EC" id="3.1.1.61" evidence="2"/>
<evidence type="ECO:0000313" key="6">
    <source>
        <dbReference type="EMBL" id="MCS0495621.1"/>
    </source>
</evidence>
<organism evidence="6 7">
    <name type="scientific">Ancylobacter mangrovi</name>
    <dbReference type="NCBI Taxonomy" id="2972472"/>
    <lineage>
        <taxon>Bacteria</taxon>
        <taxon>Pseudomonadati</taxon>
        <taxon>Pseudomonadota</taxon>
        <taxon>Alphaproteobacteria</taxon>
        <taxon>Hyphomicrobiales</taxon>
        <taxon>Xanthobacteraceae</taxon>
        <taxon>Ancylobacter</taxon>
    </lineage>
</organism>
<proteinExistence type="predicted"/>
<keyword evidence="7" id="KW-1185">Reference proteome</keyword>
<dbReference type="EMBL" id="JANTHZ010000004">
    <property type="protein sequence ID" value="MCS0495621.1"/>
    <property type="molecule type" value="Genomic_DNA"/>
</dbReference>
<reference evidence="6" key="1">
    <citation type="submission" date="2022-08" db="EMBL/GenBank/DDBJ databases">
        <authorList>
            <person name="Li F."/>
        </authorList>
    </citation>
    <scope>NUCLEOTIDE SEQUENCE</scope>
    <source>
        <strain evidence="6">MQZ15Z-1</strain>
    </source>
</reference>
<comment type="caution">
    <text evidence="6">The sequence shown here is derived from an EMBL/GenBank/DDBJ whole genome shotgun (WGS) entry which is preliminary data.</text>
</comment>
<dbReference type="PANTHER" id="PTHR42872:SF6">
    <property type="entry name" value="PROTEIN-GLUTAMATE METHYLESTERASE_PROTEIN-GLUTAMINE GLUTAMINASE"/>
    <property type="match status" value="1"/>
</dbReference>
<dbReference type="InterPro" id="IPR000673">
    <property type="entry name" value="Sig_transdc_resp-reg_Me-estase"/>
</dbReference>
<feature type="active site" evidence="4">
    <location>
        <position position="40"/>
    </location>
</feature>
<evidence type="ECO:0000256" key="3">
    <source>
        <dbReference type="ARBA" id="ARBA00048267"/>
    </source>
</evidence>
<dbReference type="Pfam" id="PF01339">
    <property type="entry name" value="CheB_methylest"/>
    <property type="match status" value="1"/>
</dbReference>
<protein>
    <recommendedName>
        <fullName evidence="2">protein-glutamate methylesterase</fullName>
        <ecNumber evidence="2">3.1.1.61</ecNumber>
    </recommendedName>
</protein>
<dbReference type="GO" id="GO:0005737">
    <property type="term" value="C:cytoplasm"/>
    <property type="evidence" value="ECO:0007669"/>
    <property type="project" value="InterPro"/>
</dbReference>
<evidence type="ECO:0000256" key="1">
    <source>
        <dbReference type="ARBA" id="ARBA00022801"/>
    </source>
</evidence>
<keyword evidence="1 4" id="KW-0378">Hydrolase</keyword>
<feature type="domain" description="CheB-type methylesterase" evidence="5">
    <location>
        <begin position="1"/>
        <end position="187"/>
    </location>
</feature>
<sequence>MTARSEAVVIGASAGALEALSAILPQLPAGFRLPIMVVVHVPADKQSVLAELFQNKCLVEVREAEDKEPITGGTVYFAPPDYHLLVEMDRTLSLSSDEPVLFSRPSIDVLFESAADAYGSALIAIVLTGANQDGAHGLSTVVDLGGTALVQNPDEAFASAMPEAAIVLCPDAQVMSLSAIAEYLREV</sequence>
<feature type="active site" evidence="4">
    <location>
        <position position="13"/>
    </location>
</feature>
<accession>A0A9X2T444</accession>
<dbReference type="SUPFAM" id="SSF52738">
    <property type="entry name" value="Methylesterase CheB, C-terminal domain"/>
    <property type="match status" value="1"/>
</dbReference>
<dbReference type="Proteomes" id="UP001151088">
    <property type="component" value="Unassembled WGS sequence"/>
</dbReference>
<evidence type="ECO:0000256" key="2">
    <source>
        <dbReference type="ARBA" id="ARBA00039140"/>
    </source>
</evidence>
<dbReference type="GO" id="GO:0000156">
    <property type="term" value="F:phosphorelay response regulator activity"/>
    <property type="evidence" value="ECO:0007669"/>
    <property type="project" value="InterPro"/>
</dbReference>
<gene>
    <name evidence="6" type="ORF">NVS89_10975</name>
</gene>
<keyword evidence="4" id="KW-0145">Chemotaxis</keyword>
<evidence type="ECO:0000256" key="4">
    <source>
        <dbReference type="PROSITE-ProRule" id="PRU00050"/>
    </source>
</evidence>
<dbReference type="RefSeq" id="WP_258732778.1">
    <property type="nucleotide sequence ID" value="NZ_JANTHZ010000004.1"/>
</dbReference>
<dbReference type="PROSITE" id="PS50122">
    <property type="entry name" value="CHEB"/>
    <property type="match status" value="1"/>
</dbReference>
<comment type="catalytic activity">
    <reaction evidence="3">
        <text>[protein]-L-glutamate 5-O-methyl ester + H2O = L-glutamyl-[protein] + methanol + H(+)</text>
        <dbReference type="Rhea" id="RHEA:23236"/>
        <dbReference type="Rhea" id="RHEA-COMP:10208"/>
        <dbReference type="Rhea" id="RHEA-COMP:10311"/>
        <dbReference type="ChEBI" id="CHEBI:15377"/>
        <dbReference type="ChEBI" id="CHEBI:15378"/>
        <dbReference type="ChEBI" id="CHEBI:17790"/>
        <dbReference type="ChEBI" id="CHEBI:29973"/>
        <dbReference type="ChEBI" id="CHEBI:82795"/>
        <dbReference type="EC" id="3.1.1.61"/>
    </reaction>
</comment>
<dbReference type="Gene3D" id="3.40.50.180">
    <property type="entry name" value="Methylesterase CheB, C-terminal domain"/>
    <property type="match status" value="1"/>
</dbReference>
<dbReference type="PANTHER" id="PTHR42872">
    <property type="entry name" value="PROTEIN-GLUTAMATE METHYLESTERASE/PROTEIN-GLUTAMINE GLUTAMINASE"/>
    <property type="match status" value="1"/>
</dbReference>
<dbReference type="GO" id="GO:0008984">
    <property type="term" value="F:protein-glutamate methylesterase activity"/>
    <property type="evidence" value="ECO:0007669"/>
    <property type="project" value="UniProtKB-EC"/>
</dbReference>
<dbReference type="CDD" id="cd16433">
    <property type="entry name" value="CheB"/>
    <property type="match status" value="1"/>
</dbReference>
<feature type="active site" evidence="4">
    <location>
        <position position="133"/>
    </location>
</feature>
<name>A0A9X2T444_9HYPH</name>
<dbReference type="InterPro" id="IPR035909">
    <property type="entry name" value="CheB_C"/>
</dbReference>
<evidence type="ECO:0000313" key="7">
    <source>
        <dbReference type="Proteomes" id="UP001151088"/>
    </source>
</evidence>